<comment type="caution">
    <text evidence="1">The sequence shown here is derived from an EMBL/GenBank/DDBJ whole genome shotgun (WGS) entry which is preliminary data.</text>
</comment>
<evidence type="ECO:0000313" key="2">
    <source>
        <dbReference type="Proteomes" id="UP000653127"/>
    </source>
</evidence>
<gene>
    <name evidence="1" type="ORF">H8711_04080</name>
</gene>
<protein>
    <submittedName>
        <fullName evidence="1">Uncharacterized protein</fullName>
    </submittedName>
</protein>
<reference evidence="1" key="1">
    <citation type="submission" date="2020-08" db="EMBL/GenBank/DDBJ databases">
        <title>Genome public.</title>
        <authorList>
            <person name="Liu C."/>
            <person name="Sun Q."/>
        </authorList>
    </citation>
    <scope>NUCLEOTIDE SEQUENCE</scope>
    <source>
        <strain evidence="1">NSJ-31</strain>
    </source>
</reference>
<evidence type="ECO:0000313" key="1">
    <source>
        <dbReference type="EMBL" id="MBC8546112.1"/>
    </source>
</evidence>
<accession>A0A926DYW0</accession>
<sequence>MQTLNVLGTPYTITVRKYKEDEAFERESIDGYCDRYLQQIVICDMTTCKGWEYESAEAARSAQRQILRHEIVHAFFDESGLADSSFKVDGPWAKNEELVDWIALQGPKIYAAWQEAGAL</sequence>
<name>A0A926DYW0_9FIRM</name>
<dbReference type="Proteomes" id="UP000653127">
    <property type="component" value="Unassembled WGS sequence"/>
</dbReference>
<keyword evidence="2" id="KW-1185">Reference proteome</keyword>
<organism evidence="1 2">
    <name type="scientific">Ligaoa zhengdingensis</name>
    <dbReference type="NCBI Taxonomy" id="2763658"/>
    <lineage>
        <taxon>Bacteria</taxon>
        <taxon>Bacillati</taxon>
        <taxon>Bacillota</taxon>
        <taxon>Clostridia</taxon>
        <taxon>Eubacteriales</taxon>
        <taxon>Oscillospiraceae</taxon>
        <taxon>Ligaoa</taxon>
    </lineage>
</organism>
<dbReference type="RefSeq" id="WP_249282259.1">
    <property type="nucleotide sequence ID" value="NZ_JACRST010000003.1"/>
</dbReference>
<dbReference type="EMBL" id="JACRST010000003">
    <property type="protein sequence ID" value="MBC8546112.1"/>
    <property type="molecule type" value="Genomic_DNA"/>
</dbReference>
<dbReference type="AlphaFoldDB" id="A0A926DYW0"/>
<proteinExistence type="predicted"/>